<accession>A0A344TNW7</accession>
<organism evidence="5 6">
    <name type="scientific">Runella rosea</name>
    <dbReference type="NCBI Taxonomy" id="2259595"/>
    <lineage>
        <taxon>Bacteria</taxon>
        <taxon>Pseudomonadati</taxon>
        <taxon>Bacteroidota</taxon>
        <taxon>Cytophagia</taxon>
        <taxon>Cytophagales</taxon>
        <taxon>Spirosomataceae</taxon>
        <taxon>Runella</taxon>
    </lineage>
</organism>
<feature type="transmembrane region" description="Helical" evidence="1">
    <location>
        <begin position="25"/>
        <end position="43"/>
    </location>
</feature>
<dbReference type="InterPro" id="IPR011622">
    <property type="entry name" value="7TMR_DISM_rcpt_extracell_dom2"/>
</dbReference>
<keyword evidence="1" id="KW-0812">Transmembrane</keyword>
<dbReference type="InterPro" id="IPR010559">
    <property type="entry name" value="Sig_transdc_His_kin_internal"/>
</dbReference>
<evidence type="ECO:0000256" key="1">
    <source>
        <dbReference type="SAM" id="Phobius"/>
    </source>
</evidence>
<dbReference type="PANTHER" id="PTHR34220:SF7">
    <property type="entry name" value="SENSOR HISTIDINE KINASE YPDA"/>
    <property type="match status" value="1"/>
</dbReference>
<dbReference type="Pfam" id="PF07696">
    <property type="entry name" value="7TMR-DISMED2"/>
    <property type="match status" value="1"/>
</dbReference>
<evidence type="ECO:0000313" key="5">
    <source>
        <dbReference type="EMBL" id="AXE20338.1"/>
    </source>
</evidence>
<feature type="transmembrane region" description="Helical" evidence="1">
    <location>
        <begin position="255"/>
        <end position="277"/>
    </location>
</feature>
<feature type="transmembrane region" description="Helical" evidence="1">
    <location>
        <begin position="328"/>
        <end position="346"/>
    </location>
</feature>
<dbReference type="OrthoDB" id="6190788at2"/>
<feature type="domain" description="Signal transduction histidine kinase internal region" evidence="2">
    <location>
        <begin position="476"/>
        <end position="553"/>
    </location>
</feature>
<dbReference type="InterPro" id="IPR036890">
    <property type="entry name" value="HATPase_C_sf"/>
</dbReference>
<dbReference type="Gene3D" id="3.30.565.10">
    <property type="entry name" value="Histidine kinase-like ATPase, C-terminal domain"/>
    <property type="match status" value="1"/>
</dbReference>
<gene>
    <name evidence="5" type="ORF">DR864_22625</name>
</gene>
<dbReference type="GO" id="GO:0016020">
    <property type="term" value="C:membrane"/>
    <property type="evidence" value="ECO:0007669"/>
    <property type="project" value="InterPro"/>
</dbReference>
<proteinExistence type="predicted"/>
<dbReference type="KEGG" id="run:DR864_22625"/>
<evidence type="ECO:0000259" key="3">
    <source>
        <dbReference type="Pfam" id="PF07695"/>
    </source>
</evidence>
<dbReference type="GO" id="GO:0000155">
    <property type="term" value="F:phosphorelay sensor kinase activity"/>
    <property type="evidence" value="ECO:0007669"/>
    <property type="project" value="InterPro"/>
</dbReference>
<dbReference type="InterPro" id="IPR011623">
    <property type="entry name" value="7TMR_DISM_rcpt_extracell_dom1"/>
</dbReference>
<dbReference type="AlphaFoldDB" id="A0A344TNW7"/>
<feature type="transmembrane region" description="Helical" evidence="1">
    <location>
        <begin position="297"/>
        <end position="316"/>
    </location>
</feature>
<dbReference type="SUPFAM" id="SSF55874">
    <property type="entry name" value="ATPase domain of HSP90 chaperone/DNA topoisomerase II/histidine kinase"/>
    <property type="match status" value="1"/>
</dbReference>
<feature type="transmembrane region" description="Helical" evidence="1">
    <location>
        <begin position="383"/>
        <end position="403"/>
    </location>
</feature>
<evidence type="ECO:0000259" key="2">
    <source>
        <dbReference type="Pfam" id="PF06580"/>
    </source>
</evidence>
<feature type="domain" description="7TM-DISM receptor extracellular" evidence="4">
    <location>
        <begin position="85"/>
        <end position="183"/>
    </location>
</feature>
<dbReference type="Gene3D" id="2.60.40.2380">
    <property type="match status" value="1"/>
</dbReference>
<dbReference type="Pfam" id="PF07695">
    <property type="entry name" value="7TMR-DISM_7TM"/>
    <property type="match status" value="1"/>
</dbReference>
<keyword evidence="1" id="KW-0472">Membrane</keyword>
<feature type="domain" description="7TM-DISM receptor extracellular" evidence="3">
    <location>
        <begin position="232"/>
        <end position="443"/>
    </location>
</feature>
<dbReference type="Pfam" id="PF06580">
    <property type="entry name" value="His_kinase"/>
    <property type="match status" value="1"/>
</dbReference>
<reference evidence="5 6" key="1">
    <citation type="submission" date="2018-07" db="EMBL/GenBank/DDBJ databases">
        <title>Genome sequencing of Runella.</title>
        <authorList>
            <person name="Baek M.-G."/>
            <person name="Yi H."/>
        </authorList>
    </citation>
    <scope>NUCLEOTIDE SEQUENCE [LARGE SCALE GENOMIC DNA]</scope>
    <source>
        <strain evidence="5 6">HYN0085</strain>
    </source>
</reference>
<dbReference type="Proteomes" id="UP000251993">
    <property type="component" value="Chromosome"/>
</dbReference>
<evidence type="ECO:0000259" key="4">
    <source>
        <dbReference type="Pfam" id="PF07696"/>
    </source>
</evidence>
<sequence>MPNQSDEAPELPKNLFSLKKLKHRLLMVGRLLFLVGILIAFHAKAQPDTLRLSEFKEHRMLFEKATFTTTPLREKRQIPSLFFTNQFSNWQRLTPQSPTYADQIHWLHFRVHNDTDTAQTIYINVHSANQIVVFHVAYNGQISTLRSGYMTPSSKWALPEDDRYIPLIFPKGATFDLLAQLSNYAGILPFWTGAQSPKPSFRLQLEKESFYLKKTLREYRQNRPEFQYRSWIQGALALAVLFVGLLYLKYCQRIYAYYWAYILCGFLFSLLKTRAYTPIGQSLGEWPLLKNHLMESLLWWGIGAYLLFMTELLNLTKTHPLMQRWFRRLALLLAGYGFVYITVMLLTNDGGFQQFSFWGGRFIALPIYVFTLIWMSRSVRSPMVPYVIWANSMLGLFGILAWLRAGEVILKGIKLPANMDDLLTLSFAVVAEIIVLSLALAHRYRLLEKEKTESQLAYYEELQNKSFYEKRMAETEMLALRSQMNPHFLFNSLNSLEYLILSNDEHKATGYLAKFSKLLRMILNHSREESILLEEELTALRYYLDIEATRLGEGFTYSIEVADSVDTQRLIIPPLLLQPFVENAIWHGLMPSDKLPKNLRIGVRLADAHRIEFEIEDNGIGRKKAAELRSRSSVKRKSYGMDITQQRIALFNRNYPNQLSIEINDLKREKETGTLVKIVYNLSDEPTNET</sequence>
<keyword evidence="6" id="KW-1185">Reference proteome</keyword>
<name>A0A344TNW7_9BACT</name>
<evidence type="ECO:0000313" key="6">
    <source>
        <dbReference type="Proteomes" id="UP000251993"/>
    </source>
</evidence>
<keyword evidence="1" id="KW-1133">Transmembrane helix</keyword>
<dbReference type="PANTHER" id="PTHR34220">
    <property type="entry name" value="SENSOR HISTIDINE KINASE YPDA"/>
    <property type="match status" value="1"/>
</dbReference>
<feature type="transmembrane region" description="Helical" evidence="1">
    <location>
        <begin position="230"/>
        <end position="248"/>
    </location>
</feature>
<feature type="transmembrane region" description="Helical" evidence="1">
    <location>
        <begin position="423"/>
        <end position="441"/>
    </location>
</feature>
<dbReference type="EMBL" id="CP030850">
    <property type="protein sequence ID" value="AXE20338.1"/>
    <property type="molecule type" value="Genomic_DNA"/>
</dbReference>
<dbReference type="InterPro" id="IPR050640">
    <property type="entry name" value="Bact_2-comp_sensor_kinase"/>
</dbReference>
<feature type="transmembrane region" description="Helical" evidence="1">
    <location>
        <begin position="358"/>
        <end position="376"/>
    </location>
</feature>
<protein>
    <submittedName>
        <fullName evidence="5">Sensor protein lytS</fullName>
    </submittedName>
</protein>